<dbReference type="InterPro" id="IPR006155">
    <property type="entry name" value="Josephin"/>
</dbReference>
<dbReference type="Gene3D" id="1.10.287.10">
    <property type="entry name" value="S15/NS1, RNA-binding"/>
    <property type="match status" value="1"/>
</dbReference>
<evidence type="ECO:0000313" key="9">
    <source>
        <dbReference type="Proteomes" id="UP000604046"/>
    </source>
</evidence>
<keyword evidence="3" id="KW-0645">Protease</keyword>
<accession>A0A812U4C9</accession>
<name>A0A812U4C9_9DINO</name>
<organism evidence="8 9">
    <name type="scientific">Symbiodinium natans</name>
    <dbReference type="NCBI Taxonomy" id="878477"/>
    <lineage>
        <taxon>Eukaryota</taxon>
        <taxon>Sar</taxon>
        <taxon>Alveolata</taxon>
        <taxon>Dinophyceae</taxon>
        <taxon>Suessiales</taxon>
        <taxon>Symbiodiniaceae</taxon>
        <taxon>Symbiodinium</taxon>
    </lineage>
</organism>
<keyword evidence="4" id="KW-0833">Ubl conjugation pathway</keyword>
<evidence type="ECO:0000256" key="6">
    <source>
        <dbReference type="SAM" id="MobiDB-lite"/>
    </source>
</evidence>
<evidence type="ECO:0000259" key="7">
    <source>
        <dbReference type="SMART" id="SM01246"/>
    </source>
</evidence>
<dbReference type="Gene3D" id="3.90.70.40">
    <property type="match status" value="1"/>
</dbReference>
<dbReference type="GO" id="GO:0004843">
    <property type="term" value="F:cysteine-type deubiquitinase activity"/>
    <property type="evidence" value="ECO:0007669"/>
    <property type="project" value="UniProtKB-EC"/>
</dbReference>
<dbReference type="GO" id="GO:0016579">
    <property type="term" value="P:protein deubiquitination"/>
    <property type="evidence" value="ECO:0007669"/>
    <property type="project" value="InterPro"/>
</dbReference>
<feature type="compositionally biased region" description="Basic residues" evidence="6">
    <location>
        <begin position="465"/>
        <end position="489"/>
    </location>
</feature>
<dbReference type="AlphaFoldDB" id="A0A812U4C9"/>
<keyword evidence="5" id="KW-0378">Hydrolase</keyword>
<comment type="caution">
    <text evidence="8">The sequence shown here is derived from an EMBL/GenBank/DDBJ whole genome shotgun (WGS) entry which is preliminary data.</text>
</comment>
<dbReference type="Proteomes" id="UP000604046">
    <property type="component" value="Unassembled WGS sequence"/>
</dbReference>
<evidence type="ECO:0000256" key="4">
    <source>
        <dbReference type="ARBA" id="ARBA00022786"/>
    </source>
</evidence>
<dbReference type="Pfam" id="PF02099">
    <property type="entry name" value="Josephin"/>
    <property type="match status" value="1"/>
</dbReference>
<sequence length="674" mass="73612">MLGLGGAAFAVATDAAPGWHIPFFYISGMNVLECRFAQWHPEESHVAVFDAEELHYDAWVSYPAGKIYVREVPSPLVITCSLTFVQQDAIDVVFTTVAGAQMLRIARLSSLPEMEHLATAAAMAAAAQGRLQSRNQAVCTVLEGQATPLGTVALSDDLWDKMTVQEAADGAPTLRAKQLRGTKPKLQSACNKRPGERLELENGGHFLTLKPRLLSACGKGPGKKLEPVDGVHVPAKVVAPPTLKPKLPSAGDRMPGKKLGLVNGGRFLTLRLKLSNFCEKGPGEKLELANGDRFLMLRLKLSNFCEKRPGEKLELANGDRFLMLRLKLSNFCEKRSGEKLELANGDRFLMLRLKLSNFCEKRHGEKLELVVDEAHVPAKVVDQPSSRIKLATASLLSSTRRTSPRTMCSRGLQELWDSVVRPAHGHDHYEMLLESMQPFNRRTYLEEQRAKDAPADDAVQDAKTNKPKTKSKAKATAKRRAKATAKAKAKQAASAKAKAAASKRAMSAAAAAAEAAAAAAAAAAVGTFFEHQQEAQCGMHALNNALGKTAFTPEDMATAAETYLQEWQGIDEAESEHIRPGGWYSVQILYAALFNRGIALNLDEPVQSVDQAHLATALVQNWNNQHWVAYRWGADGAMYRFDSLQRGPERVSEADFAASLVTHWTYAVLLPCDM</sequence>
<dbReference type="EMBL" id="CAJNDS010002650">
    <property type="protein sequence ID" value="CAE7556673.1"/>
    <property type="molecule type" value="Genomic_DNA"/>
</dbReference>
<evidence type="ECO:0000256" key="1">
    <source>
        <dbReference type="ARBA" id="ARBA00000707"/>
    </source>
</evidence>
<evidence type="ECO:0000256" key="2">
    <source>
        <dbReference type="ARBA" id="ARBA00012759"/>
    </source>
</evidence>
<protein>
    <recommendedName>
        <fullName evidence="2">ubiquitinyl hydrolase 1</fullName>
        <ecNumber evidence="2">3.4.19.12</ecNumber>
    </recommendedName>
</protein>
<feature type="region of interest" description="Disordered" evidence="6">
    <location>
        <begin position="447"/>
        <end position="490"/>
    </location>
</feature>
<feature type="domain" description="Josephin" evidence="7">
    <location>
        <begin position="531"/>
        <end position="674"/>
    </location>
</feature>
<evidence type="ECO:0000256" key="3">
    <source>
        <dbReference type="ARBA" id="ARBA00022670"/>
    </source>
</evidence>
<dbReference type="SMART" id="SM01246">
    <property type="entry name" value="Josephin"/>
    <property type="match status" value="1"/>
</dbReference>
<gene>
    <name evidence="8" type="primary">pfh1</name>
    <name evidence="8" type="ORF">SNAT2548_LOCUS31308</name>
</gene>
<reference evidence="8" key="1">
    <citation type="submission" date="2021-02" db="EMBL/GenBank/DDBJ databases">
        <authorList>
            <person name="Dougan E. K."/>
            <person name="Rhodes N."/>
            <person name="Thang M."/>
            <person name="Chan C."/>
        </authorList>
    </citation>
    <scope>NUCLEOTIDE SEQUENCE</scope>
</reference>
<dbReference type="GO" id="GO:0006508">
    <property type="term" value="P:proteolysis"/>
    <property type="evidence" value="ECO:0007669"/>
    <property type="project" value="UniProtKB-KW"/>
</dbReference>
<dbReference type="EC" id="3.4.19.12" evidence="2"/>
<proteinExistence type="predicted"/>
<evidence type="ECO:0000256" key="5">
    <source>
        <dbReference type="ARBA" id="ARBA00022801"/>
    </source>
</evidence>
<evidence type="ECO:0000313" key="8">
    <source>
        <dbReference type="EMBL" id="CAE7556673.1"/>
    </source>
</evidence>
<keyword evidence="9" id="KW-1185">Reference proteome</keyword>
<comment type="catalytic activity">
    <reaction evidence="1">
        <text>Thiol-dependent hydrolysis of ester, thioester, amide, peptide and isopeptide bonds formed by the C-terminal Gly of ubiquitin (a 76-residue protein attached to proteins as an intracellular targeting signal).</text>
        <dbReference type="EC" id="3.4.19.12"/>
    </reaction>
</comment>